<dbReference type="Proteomes" id="UP000006786">
    <property type="component" value="Unassembled WGS sequence"/>
</dbReference>
<evidence type="ECO:0000313" key="7">
    <source>
        <dbReference type="Proteomes" id="UP000006786"/>
    </source>
</evidence>
<evidence type="ECO:0000256" key="1">
    <source>
        <dbReference type="ARBA" id="ARBA00010088"/>
    </source>
</evidence>
<dbReference type="GO" id="GO:0006508">
    <property type="term" value="P:proteolysis"/>
    <property type="evidence" value="ECO:0007669"/>
    <property type="project" value="InterPro"/>
</dbReference>
<protein>
    <submittedName>
        <fullName evidence="6">Proline-specific peptidase</fullName>
    </submittedName>
</protein>
<dbReference type="InterPro" id="IPR029058">
    <property type="entry name" value="AB_hydrolase_fold"/>
</dbReference>
<dbReference type="PATRIC" id="fig|391937.3.peg.3654"/>
<dbReference type="STRING" id="391937.NA2_17781"/>
<dbReference type="InterPro" id="IPR000073">
    <property type="entry name" value="AB_hydrolase_1"/>
</dbReference>
<evidence type="ECO:0000259" key="5">
    <source>
        <dbReference type="Pfam" id="PF00561"/>
    </source>
</evidence>
<evidence type="ECO:0000256" key="2">
    <source>
        <dbReference type="ARBA" id="ARBA00022801"/>
    </source>
</evidence>
<keyword evidence="7" id="KW-1185">Reference proteome</keyword>
<evidence type="ECO:0000256" key="3">
    <source>
        <dbReference type="PIRNR" id="PIRNR005539"/>
    </source>
</evidence>
<dbReference type="SUPFAM" id="SSF53474">
    <property type="entry name" value="alpha/beta-Hydrolases"/>
    <property type="match status" value="1"/>
</dbReference>
<proteinExistence type="inferred from homology"/>
<dbReference type="InterPro" id="IPR005945">
    <property type="entry name" value="Pro_imino_pep"/>
</dbReference>
<dbReference type="Pfam" id="PF00561">
    <property type="entry name" value="Abhydrolase_1"/>
    <property type="match status" value="1"/>
</dbReference>
<dbReference type="AlphaFoldDB" id="K2M8Z6"/>
<dbReference type="PRINTS" id="PR00111">
    <property type="entry name" value="ABHYDROLASE"/>
</dbReference>
<feature type="active site" evidence="4">
    <location>
        <position position="238"/>
    </location>
</feature>
<gene>
    <name evidence="6" type="ORF">NA2_17781</name>
</gene>
<dbReference type="InterPro" id="IPR002410">
    <property type="entry name" value="Peptidase_S33"/>
</dbReference>
<dbReference type="PRINTS" id="PR00793">
    <property type="entry name" value="PROAMNOPTASE"/>
</dbReference>
<dbReference type="PIRSF" id="PIRSF005539">
    <property type="entry name" value="Pept_S33_TRI_F1"/>
    <property type="match status" value="1"/>
</dbReference>
<dbReference type="InterPro" id="IPR050266">
    <property type="entry name" value="AB_hydrolase_sf"/>
</dbReference>
<comment type="caution">
    <text evidence="6">The sequence shown here is derived from an EMBL/GenBank/DDBJ whole genome shotgun (WGS) entry which is preliminary data.</text>
</comment>
<dbReference type="EMBL" id="AMRM01000023">
    <property type="protein sequence ID" value="EKF17505.1"/>
    <property type="molecule type" value="Genomic_DNA"/>
</dbReference>
<reference evidence="6 7" key="1">
    <citation type="journal article" date="2012" name="J. Bacteriol.">
        <title>Genome Sequence of Nitratireductor pacificus Type Strain pht-3B.</title>
        <authorList>
            <person name="Lai Q."/>
            <person name="Li G."/>
            <person name="Shao Z."/>
        </authorList>
    </citation>
    <scope>NUCLEOTIDE SEQUENCE [LARGE SCALE GENOMIC DNA]</scope>
    <source>
        <strain evidence="7">pht-3B</strain>
    </source>
</reference>
<feature type="domain" description="AB hydrolase-1" evidence="5">
    <location>
        <begin position="24"/>
        <end position="272"/>
    </location>
</feature>
<name>K2M8Z6_9HYPH</name>
<comment type="similarity">
    <text evidence="1 3">Belongs to the peptidase S33 family.</text>
</comment>
<dbReference type="eggNOG" id="COG0596">
    <property type="taxonomic scope" value="Bacteria"/>
</dbReference>
<feature type="active site" description="Proton donor" evidence="4">
    <location>
        <position position="265"/>
    </location>
</feature>
<feature type="active site" description="Nucleophile" evidence="4">
    <location>
        <position position="100"/>
    </location>
</feature>
<keyword evidence="2 3" id="KW-0378">Hydrolase</keyword>
<sequence length="300" mass="33556">MRQKSISVSGHTVVCDIVGEGEETLLCLNGGPGLSCDYMLSGHTALAGKGLQVVSFDQLGTGRSDRPEDDSLWSIERYVEEVETVRTALGLGKVHLAGHSWGGWLAVEYAVTHPENLASLILENTCADIPHLIGELHRLRAALGPEAVTMMAAHEARGDFQHPEYQAAITLLNHRHVCRLREWPEPVKRSLSTSNRHIYNLMQGPNEFHYIGNLKDWRRLDELRAVDVPALIVVGRHDEITPNCARLMKEAMPHARLEVFEASAHMPFHEEPERFLQVMRDFLDATISRQQEPQPSLSTA</sequence>
<evidence type="ECO:0000313" key="6">
    <source>
        <dbReference type="EMBL" id="EKF17505.1"/>
    </source>
</evidence>
<dbReference type="NCBIfam" id="TIGR01250">
    <property type="entry name" value="pro_imino_pep_2"/>
    <property type="match status" value="1"/>
</dbReference>
<dbReference type="GO" id="GO:0016020">
    <property type="term" value="C:membrane"/>
    <property type="evidence" value="ECO:0007669"/>
    <property type="project" value="TreeGrafter"/>
</dbReference>
<evidence type="ECO:0000256" key="4">
    <source>
        <dbReference type="PIRSR" id="PIRSR005539-1"/>
    </source>
</evidence>
<organism evidence="6 7">
    <name type="scientific">Nitratireductor pacificus pht-3B</name>
    <dbReference type="NCBI Taxonomy" id="391937"/>
    <lineage>
        <taxon>Bacteria</taxon>
        <taxon>Pseudomonadati</taxon>
        <taxon>Pseudomonadota</taxon>
        <taxon>Alphaproteobacteria</taxon>
        <taxon>Hyphomicrobiales</taxon>
        <taxon>Phyllobacteriaceae</taxon>
        <taxon>Nitratireductor</taxon>
    </lineage>
</organism>
<accession>K2M8Z6</accession>
<dbReference type="Gene3D" id="3.40.50.1820">
    <property type="entry name" value="alpha/beta hydrolase"/>
    <property type="match status" value="1"/>
</dbReference>
<dbReference type="GO" id="GO:0008233">
    <property type="term" value="F:peptidase activity"/>
    <property type="evidence" value="ECO:0007669"/>
    <property type="project" value="InterPro"/>
</dbReference>
<dbReference type="PANTHER" id="PTHR43798:SF33">
    <property type="entry name" value="HYDROLASE, PUTATIVE (AFU_ORTHOLOGUE AFUA_2G14860)-RELATED"/>
    <property type="match status" value="1"/>
</dbReference>
<dbReference type="PANTHER" id="PTHR43798">
    <property type="entry name" value="MONOACYLGLYCEROL LIPASE"/>
    <property type="match status" value="1"/>
</dbReference>
<dbReference type="RefSeq" id="WP_008598496.1">
    <property type="nucleotide sequence ID" value="NZ_AMRM01000023.1"/>
</dbReference>